<feature type="compositionally biased region" description="Acidic residues" evidence="2">
    <location>
        <begin position="72"/>
        <end position="91"/>
    </location>
</feature>
<evidence type="ECO:0000313" key="4">
    <source>
        <dbReference type="EMBL" id="KZP18377.1"/>
    </source>
</evidence>
<dbReference type="SMART" id="SM00360">
    <property type="entry name" value="RRM"/>
    <property type="match status" value="1"/>
</dbReference>
<name>A0A166H172_9AGAM</name>
<feature type="domain" description="RRM" evidence="3">
    <location>
        <begin position="4"/>
        <end position="75"/>
    </location>
</feature>
<feature type="compositionally biased region" description="Basic and acidic residues" evidence="2">
    <location>
        <begin position="92"/>
        <end position="117"/>
    </location>
</feature>
<gene>
    <name evidence="4" type="ORF">FIBSPDRAFT_893546</name>
</gene>
<dbReference type="InterPro" id="IPR000504">
    <property type="entry name" value="RRM_dom"/>
</dbReference>
<dbReference type="InterPro" id="IPR035979">
    <property type="entry name" value="RBD_domain_sf"/>
</dbReference>
<dbReference type="PANTHER" id="PTHR32343">
    <property type="entry name" value="SERINE/ARGININE-RICH SPLICING FACTOR"/>
    <property type="match status" value="1"/>
</dbReference>
<dbReference type="STRING" id="436010.A0A166H172"/>
<keyword evidence="1" id="KW-0694">RNA-binding</keyword>
<evidence type="ECO:0000259" key="3">
    <source>
        <dbReference type="PROSITE" id="PS50102"/>
    </source>
</evidence>
<organism evidence="4 5">
    <name type="scientific">Athelia psychrophila</name>
    <dbReference type="NCBI Taxonomy" id="1759441"/>
    <lineage>
        <taxon>Eukaryota</taxon>
        <taxon>Fungi</taxon>
        <taxon>Dikarya</taxon>
        <taxon>Basidiomycota</taxon>
        <taxon>Agaricomycotina</taxon>
        <taxon>Agaricomycetes</taxon>
        <taxon>Agaricomycetidae</taxon>
        <taxon>Atheliales</taxon>
        <taxon>Atheliaceae</taxon>
        <taxon>Athelia</taxon>
    </lineage>
</organism>
<dbReference type="PROSITE" id="PS50102">
    <property type="entry name" value="RRM"/>
    <property type="match status" value="1"/>
</dbReference>
<evidence type="ECO:0000256" key="1">
    <source>
        <dbReference type="PROSITE-ProRule" id="PRU00176"/>
    </source>
</evidence>
<dbReference type="GO" id="GO:0003723">
    <property type="term" value="F:RNA binding"/>
    <property type="evidence" value="ECO:0007669"/>
    <property type="project" value="UniProtKB-UniRule"/>
</dbReference>
<dbReference type="Proteomes" id="UP000076532">
    <property type="component" value="Unassembled WGS sequence"/>
</dbReference>
<proteinExistence type="predicted"/>
<keyword evidence="5" id="KW-1185">Reference proteome</keyword>
<dbReference type="SUPFAM" id="SSF54928">
    <property type="entry name" value="RNA-binding domain, RBD"/>
    <property type="match status" value="1"/>
</dbReference>
<dbReference type="PANTHER" id="PTHR32343:SF10">
    <property type="entry name" value="RNA-BINDING REGION RNP-1 DOMAIN-CONTAINING PROTEIN"/>
    <property type="match status" value="1"/>
</dbReference>
<feature type="region of interest" description="Disordered" evidence="2">
    <location>
        <begin position="69"/>
        <end position="117"/>
    </location>
</feature>
<dbReference type="Pfam" id="PF00076">
    <property type="entry name" value="RRM_1"/>
    <property type="match status" value="1"/>
</dbReference>
<dbReference type="EMBL" id="KV417573">
    <property type="protein sequence ID" value="KZP18377.1"/>
    <property type="molecule type" value="Genomic_DNA"/>
</dbReference>
<dbReference type="Gene3D" id="3.30.70.330">
    <property type="match status" value="1"/>
</dbReference>
<evidence type="ECO:0000256" key="2">
    <source>
        <dbReference type="SAM" id="MobiDB-lite"/>
    </source>
</evidence>
<reference evidence="4 5" key="1">
    <citation type="journal article" date="2016" name="Mol. Biol. Evol.">
        <title>Comparative Genomics of Early-Diverging Mushroom-Forming Fungi Provides Insights into the Origins of Lignocellulose Decay Capabilities.</title>
        <authorList>
            <person name="Nagy L.G."/>
            <person name="Riley R."/>
            <person name="Tritt A."/>
            <person name="Adam C."/>
            <person name="Daum C."/>
            <person name="Floudas D."/>
            <person name="Sun H."/>
            <person name="Yadav J.S."/>
            <person name="Pangilinan J."/>
            <person name="Larsson K.H."/>
            <person name="Matsuura K."/>
            <person name="Barry K."/>
            <person name="Labutti K."/>
            <person name="Kuo R."/>
            <person name="Ohm R.A."/>
            <person name="Bhattacharya S.S."/>
            <person name="Shirouzu T."/>
            <person name="Yoshinaga Y."/>
            <person name="Martin F.M."/>
            <person name="Grigoriev I.V."/>
            <person name="Hibbett D.S."/>
        </authorList>
    </citation>
    <scope>NUCLEOTIDE SEQUENCE [LARGE SCALE GENOMIC DNA]</scope>
    <source>
        <strain evidence="4 5">CBS 109695</strain>
    </source>
</reference>
<sequence>MSTCSITVSGIARTTTEAQLHDFFTFCGKIIKIDFTPKATSAVIEFEKLSATKPALLLDGESLDGAKLSVTADEEEESDASDDENESDASDSDGRKDTETVVAPELEKTELEKTETEKVDKPKMSIAAYIATGYKLSDSVLQRAVDIDNKQGISKKFHDYYSKAAASPISGRMFSFYTTASKQILELHTEARRIADEAKQTSDAALAVEHKQQ</sequence>
<accession>A0A166H172</accession>
<dbReference type="OrthoDB" id="7763451at2759"/>
<protein>
    <recommendedName>
        <fullName evidence="3">RRM domain-containing protein</fullName>
    </recommendedName>
</protein>
<dbReference type="InterPro" id="IPR012677">
    <property type="entry name" value="Nucleotide-bd_a/b_plait_sf"/>
</dbReference>
<evidence type="ECO:0000313" key="5">
    <source>
        <dbReference type="Proteomes" id="UP000076532"/>
    </source>
</evidence>
<dbReference type="AlphaFoldDB" id="A0A166H172"/>